<gene>
    <name evidence="2" type="ORF">ACFPOU_07810</name>
</gene>
<evidence type="ECO:0008006" key="4">
    <source>
        <dbReference type="Google" id="ProtNLM"/>
    </source>
</evidence>
<dbReference type="InterPro" id="IPR016181">
    <property type="entry name" value="Acyl_CoA_acyltransferase"/>
</dbReference>
<accession>A0ABW0PKD0</accession>
<evidence type="ECO:0000256" key="1">
    <source>
        <dbReference type="SAM" id="MobiDB-lite"/>
    </source>
</evidence>
<dbReference type="RefSeq" id="WP_379719163.1">
    <property type="nucleotide sequence ID" value="NZ_JBHSMS010000026.1"/>
</dbReference>
<feature type="compositionally biased region" description="Low complexity" evidence="1">
    <location>
        <begin position="238"/>
        <end position="253"/>
    </location>
</feature>
<sequence>MFLDQFLPPDPVQIGHHKNLTLFAEGQGFALPRVRAMLAEDTKRYSDLCGSTVGMVMPLLDWRIRDMPFCVAACHEEEVVAAAWAGTVTSRETGAIGCNISYGVRPDFSGQGLSTILSAIAYQQCAASEPMLGFVNVQTEAGNDGAQVVAERLQLARAPAFDRKTSGRAPRLYVTYRAPEHLVAARCAAILAAAGIEVSPLPVRPAARRAQAVQPRIELPPSIAALLPPRRGSEMPHSQPQAAAPSSATSKALADNETLRKALAGQHGLLPGIALVEEQLKVARHATPDEAPFPLTPAEARLHHEASASAYSHSLEMVSSDFLRELHAKLGPAPGAPGAEDRTAADLEAENALLADALFGKYGVTSGADVIEKCLATATRADHLDSPFPLTAAQGALWHRAQQSAYVYVLEMLCTDRLKGLAPRFPLPADPAPAADEEPAPAPGM</sequence>
<proteinExistence type="predicted"/>
<keyword evidence="3" id="KW-1185">Reference proteome</keyword>
<dbReference type="Gene3D" id="3.40.630.30">
    <property type="match status" value="1"/>
</dbReference>
<dbReference type="SUPFAM" id="SSF55729">
    <property type="entry name" value="Acyl-CoA N-acyltransferases (Nat)"/>
    <property type="match status" value="1"/>
</dbReference>
<feature type="region of interest" description="Disordered" evidence="1">
    <location>
        <begin position="226"/>
        <end position="254"/>
    </location>
</feature>
<evidence type="ECO:0000313" key="2">
    <source>
        <dbReference type="EMBL" id="MFC5511029.1"/>
    </source>
</evidence>
<protein>
    <recommendedName>
        <fullName evidence="4">N-acetyltransferase domain-containing protein</fullName>
    </recommendedName>
</protein>
<dbReference type="EMBL" id="JBHSMS010000026">
    <property type="protein sequence ID" value="MFC5511029.1"/>
    <property type="molecule type" value="Genomic_DNA"/>
</dbReference>
<organism evidence="2 3">
    <name type="scientific">Massilia jejuensis</name>
    <dbReference type="NCBI Taxonomy" id="648894"/>
    <lineage>
        <taxon>Bacteria</taxon>
        <taxon>Pseudomonadati</taxon>
        <taxon>Pseudomonadota</taxon>
        <taxon>Betaproteobacteria</taxon>
        <taxon>Burkholderiales</taxon>
        <taxon>Oxalobacteraceae</taxon>
        <taxon>Telluria group</taxon>
        <taxon>Massilia</taxon>
    </lineage>
</organism>
<evidence type="ECO:0000313" key="3">
    <source>
        <dbReference type="Proteomes" id="UP001596031"/>
    </source>
</evidence>
<comment type="caution">
    <text evidence="2">The sequence shown here is derived from an EMBL/GenBank/DDBJ whole genome shotgun (WGS) entry which is preliminary data.</text>
</comment>
<reference evidence="3" key="1">
    <citation type="journal article" date="2019" name="Int. J. Syst. Evol. Microbiol.">
        <title>The Global Catalogue of Microorganisms (GCM) 10K type strain sequencing project: providing services to taxonomists for standard genome sequencing and annotation.</title>
        <authorList>
            <consortium name="The Broad Institute Genomics Platform"/>
            <consortium name="The Broad Institute Genome Sequencing Center for Infectious Disease"/>
            <person name="Wu L."/>
            <person name="Ma J."/>
        </authorList>
    </citation>
    <scope>NUCLEOTIDE SEQUENCE [LARGE SCALE GENOMIC DNA]</scope>
    <source>
        <strain evidence="3">CCUG 38813</strain>
    </source>
</reference>
<name>A0ABW0PKD0_9BURK</name>
<dbReference type="Proteomes" id="UP001596031">
    <property type="component" value="Unassembled WGS sequence"/>
</dbReference>